<protein>
    <submittedName>
        <fullName evidence="1">Uncharacterized protein</fullName>
    </submittedName>
</protein>
<reference evidence="2" key="1">
    <citation type="journal article" date="2019" name="Int. J. Syst. Evol. Microbiol.">
        <title>The Global Catalogue of Microorganisms (GCM) 10K type strain sequencing project: providing services to taxonomists for standard genome sequencing and annotation.</title>
        <authorList>
            <consortium name="The Broad Institute Genomics Platform"/>
            <consortium name="The Broad Institute Genome Sequencing Center for Infectious Disease"/>
            <person name="Wu L."/>
            <person name="Ma J."/>
        </authorList>
    </citation>
    <scope>NUCLEOTIDE SEQUENCE [LARGE SCALE GENOMIC DNA]</scope>
    <source>
        <strain evidence="2">CECT 8482</strain>
    </source>
</reference>
<gene>
    <name evidence="1" type="ORF">QWZ10_03585</name>
</gene>
<accession>A0ABT8D799</accession>
<organism evidence="1 2">
    <name type="scientific">Paracoccus cavernae</name>
    <dbReference type="NCBI Taxonomy" id="1571207"/>
    <lineage>
        <taxon>Bacteria</taxon>
        <taxon>Pseudomonadati</taxon>
        <taxon>Pseudomonadota</taxon>
        <taxon>Alphaproteobacteria</taxon>
        <taxon>Rhodobacterales</taxon>
        <taxon>Paracoccaceae</taxon>
        <taxon>Paracoccus</taxon>
    </lineage>
</organism>
<proteinExistence type="predicted"/>
<comment type="caution">
    <text evidence="1">The sequence shown here is derived from an EMBL/GenBank/DDBJ whole genome shotgun (WGS) entry which is preliminary data.</text>
</comment>
<dbReference type="EMBL" id="JAUFRC010000001">
    <property type="protein sequence ID" value="MDN3711129.1"/>
    <property type="molecule type" value="Genomic_DNA"/>
</dbReference>
<sequence>MQLVHELRLLTPRRDVLAIRLDARNGRFLEVAGAGLAEARKKKVTKP</sequence>
<evidence type="ECO:0000313" key="2">
    <source>
        <dbReference type="Proteomes" id="UP001243846"/>
    </source>
</evidence>
<keyword evidence="2" id="KW-1185">Reference proteome</keyword>
<dbReference type="RefSeq" id="WP_377785997.1">
    <property type="nucleotide sequence ID" value="NZ_JBHUOC010000001.1"/>
</dbReference>
<name>A0ABT8D799_9RHOB</name>
<dbReference type="Proteomes" id="UP001243846">
    <property type="component" value="Unassembled WGS sequence"/>
</dbReference>
<evidence type="ECO:0000313" key="1">
    <source>
        <dbReference type="EMBL" id="MDN3711129.1"/>
    </source>
</evidence>